<sequence>MAGRRAVYGDTGDGGVQLAASTDRWHLYPDHVLFAPDDPPEDLLRFDAELMPFADNPRRGALAVVDMQNDFCAEGGWTHRSGLDYRACREAIPGVVRAVEAARRHDMFVIWVYWHNRPDLRNLGAPTLHSFKHTPDQCGIGQPLDHGRVLTAGEWGAEMVDELKPLIRDDDVMVEKVRMSGFYGTHLDQVLRTQGIHTLFVCGVNADQCVSTTIESAYFRDYNPVLVADATATSSPAYCKDAVVFNTKQCWGFVTTTDRFADPSPYRR</sequence>
<feature type="domain" description="Isochorismatase-like" evidence="2">
    <location>
        <begin position="61"/>
        <end position="258"/>
    </location>
</feature>
<dbReference type="RefSeq" id="WP_120570351.1">
    <property type="nucleotide sequence ID" value="NZ_CP024087.1"/>
</dbReference>
<reference evidence="3 4" key="1">
    <citation type="submission" date="2017-10" db="EMBL/GenBank/DDBJ databases">
        <title>Integration of genomic and chemical information greatly accelerates assignment of the full stereostructure of myelolactone, a potent inhibitor of myeloma from a marine-derived Micromonospora.</title>
        <authorList>
            <person name="Kim M.C."/>
            <person name="Machado H."/>
            <person name="Jensen P.R."/>
            <person name="Fenical W."/>
        </authorList>
    </citation>
    <scope>NUCLEOTIDE SEQUENCE [LARGE SCALE GENOMIC DNA]</scope>
    <source>
        <strain evidence="3 4">CNY-010</strain>
    </source>
</reference>
<proteinExistence type="predicted"/>
<dbReference type="GO" id="GO:0016787">
    <property type="term" value="F:hydrolase activity"/>
    <property type="evidence" value="ECO:0007669"/>
    <property type="project" value="UniProtKB-KW"/>
</dbReference>
<dbReference type="KEGG" id="mtua:CSH63_12030"/>
<evidence type="ECO:0000313" key="4">
    <source>
        <dbReference type="Proteomes" id="UP000267804"/>
    </source>
</evidence>
<dbReference type="EMBL" id="CP024087">
    <property type="protein sequence ID" value="AYF28164.1"/>
    <property type="molecule type" value="Genomic_DNA"/>
</dbReference>
<gene>
    <name evidence="3" type="ORF">CSH63_12030</name>
</gene>
<dbReference type="AlphaFoldDB" id="A0A386WNE2"/>
<evidence type="ECO:0000259" key="2">
    <source>
        <dbReference type="Pfam" id="PF00857"/>
    </source>
</evidence>
<protein>
    <submittedName>
        <fullName evidence="3">Isochorismatase</fullName>
    </submittedName>
</protein>
<organism evidence="3 4">
    <name type="scientific">Micromonospora tulbaghiae</name>
    <dbReference type="NCBI Taxonomy" id="479978"/>
    <lineage>
        <taxon>Bacteria</taxon>
        <taxon>Bacillati</taxon>
        <taxon>Actinomycetota</taxon>
        <taxon>Actinomycetes</taxon>
        <taxon>Micromonosporales</taxon>
        <taxon>Micromonosporaceae</taxon>
        <taxon>Micromonospora</taxon>
    </lineage>
</organism>
<dbReference type="Gene3D" id="3.40.50.850">
    <property type="entry name" value="Isochorismatase-like"/>
    <property type="match status" value="1"/>
</dbReference>
<dbReference type="CDD" id="cd00431">
    <property type="entry name" value="cysteine_hydrolases"/>
    <property type="match status" value="1"/>
</dbReference>
<dbReference type="InterPro" id="IPR050272">
    <property type="entry name" value="Isochorismatase-like_hydrls"/>
</dbReference>
<name>A0A386WNE2_9ACTN</name>
<evidence type="ECO:0000313" key="3">
    <source>
        <dbReference type="EMBL" id="AYF28164.1"/>
    </source>
</evidence>
<dbReference type="PANTHER" id="PTHR43540">
    <property type="entry name" value="PEROXYUREIDOACRYLATE/UREIDOACRYLATE AMIDOHYDROLASE-RELATED"/>
    <property type="match status" value="1"/>
</dbReference>
<keyword evidence="1" id="KW-0378">Hydrolase</keyword>
<accession>A0A386WNE2</accession>
<evidence type="ECO:0000256" key="1">
    <source>
        <dbReference type="ARBA" id="ARBA00022801"/>
    </source>
</evidence>
<dbReference type="SUPFAM" id="SSF52499">
    <property type="entry name" value="Isochorismatase-like hydrolases"/>
    <property type="match status" value="1"/>
</dbReference>
<dbReference type="InterPro" id="IPR000868">
    <property type="entry name" value="Isochorismatase-like_dom"/>
</dbReference>
<dbReference type="Pfam" id="PF00857">
    <property type="entry name" value="Isochorismatase"/>
    <property type="match status" value="1"/>
</dbReference>
<dbReference type="Proteomes" id="UP000267804">
    <property type="component" value="Chromosome"/>
</dbReference>
<dbReference type="InterPro" id="IPR036380">
    <property type="entry name" value="Isochorismatase-like_sf"/>
</dbReference>